<dbReference type="GO" id="GO:0005774">
    <property type="term" value="C:vacuolar membrane"/>
    <property type="evidence" value="ECO:0007669"/>
    <property type="project" value="UniProtKB-ARBA"/>
</dbReference>
<protein>
    <recommendedName>
        <fullName evidence="5 10">Glucosylceramidase</fullName>
        <ecNumber evidence="5 10">3.2.1.45</ecNumber>
    </recommendedName>
</protein>
<dbReference type="InterPro" id="IPR017853">
    <property type="entry name" value="GH"/>
</dbReference>
<dbReference type="GO" id="GO:0006066">
    <property type="term" value="P:alcohol metabolic process"/>
    <property type="evidence" value="ECO:0007669"/>
    <property type="project" value="UniProtKB-ARBA"/>
</dbReference>
<dbReference type="PANTHER" id="PTHR11069">
    <property type="entry name" value="GLUCOSYLCERAMIDASE"/>
    <property type="match status" value="1"/>
</dbReference>
<dbReference type="GO" id="GO:0006680">
    <property type="term" value="P:glucosylceramide catabolic process"/>
    <property type="evidence" value="ECO:0007669"/>
    <property type="project" value="UniProtKB-ARBA"/>
</dbReference>
<dbReference type="GO" id="GO:0032006">
    <property type="term" value="P:regulation of TOR signaling"/>
    <property type="evidence" value="ECO:0007669"/>
    <property type="project" value="UniProtKB-ARBA"/>
</dbReference>
<dbReference type="PRINTS" id="PR00843">
    <property type="entry name" value="GLHYDRLASE30"/>
</dbReference>
<reference evidence="14" key="1">
    <citation type="submission" date="2025-08" db="UniProtKB">
        <authorList>
            <consortium name="RefSeq"/>
        </authorList>
    </citation>
    <scope>IDENTIFICATION</scope>
</reference>
<evidence type="ECO:0000256" key="8">
    <source>
        <dbReference type="ARBA" id="ARBA00022919"/>
    </source>
</evidence>
<proteinExistence type="inferred from homology"/>
<evidence type="ECO:0000259" key="12">
    <source>
        <dbReference type="Pfam" id="PF17189"/>
    </source>
</evidence>
<dbReference type="GO" id="GO:0030163">
    <property type="term" value="P:protein catabolic process"/>
    <property type="evidence" value="ECO:0007669"/>
    <property type="project" value="UniProtKB-ARBA"/>
</dbReference>
<evidence type="ECO:0000313" key="13">
    <source>
        <dbReference type="Proteomes" id="UP000694845"/>
    </source>
</evidence>
<dbReference type="GO" id="GO:0051246">
    <property type="term" value="P:regulation of protein metabolic process"/>
    <property type="evidence" value="ECO:0007669"/>
    <property type="project" value="UniProtKB-ARBA"/>
</dbReference>
<evidence type="ECO:0000256" key="9">
    <source>
        <dbReference type="ARBA" id="ARBA00023098"/>
    </source>
</evidence>
<evidence type="ECO:0000256" key="10">
    <source>
        <dbReference type="RuleBase" id="RU361188"/>
    </source>
</evidence>
<keyword evidence="13" id="KW-1185">Reference proteome</keyword>
<keyword evidence="9 10" id="KW-0443">Lipid metabolism</keyword>
<accession>A0A8B7ZMA5</accession>
<dbReference type="Pfam" id="PF02055">
    <property type="entry name" value="Glyco_hydro_30"/>
    <property type="match status" value="1"/>
</dbReference>
<evidence type="ECO:0000256" key="6">
    <source>
        <dbReference type="ARBA" id="ARBA00022729"/>
    </source>
</evidence>
<dbReference type="GO" id="GO:0007040">
    <property type="term" value="P:lysosome organization"/>
    <property type="evidence" value="ECO:0007669"/>
    <property type="project" value="UniProtKB-ARBA"/>
</dbReference>
<dbReference type="GO" id="GO:0005764">
    <property type="term" value="C:lysosome"/>
    <property type="evidence" value="ECO:0007669"/>
    <property type="project" value="UniProtKB-ARBA"/>
</dbReference>
<name>A0A8B7ZMA5_ACAPL</name>
<feature type="domain" description="Glycosyl hydrolase family 30 beta sandwich" evidence="12">
    <location>
        <begin position="533"/>
        <end position="596"/>
    </location>
</feature>
<dbReference type="OrthoDB" id="2160638at2759"/>
<evidence type="ECO:0000256" key="5">
    <source>
        <dbReference type="ARBA" id="ARBA00012658"/>
    </source>
</evidence>
<dbReference type="GO" id="GO:0016758">
    <property type="term" value="F:hexosyltransferase activity"/>
    <property type="evidence" value="ECO:0007669"/>
    <property type="project" value="UniProtKB-ARBA"/>
</dbReference>
<dbReference type="GeneID" id="110987627"/>
<dbReference type="OMA" id="FGGIAWH"/>
<dbReference type="Proteomes" id="UP000694845">
    <property type="component" value="Unplaced"/>
</dbReference>
<organism evidence="13 14">
    <name type="scientific">Acanthaster planci</name>
    <name type="common">Crown-of-thorns starfish</name>
    <dbReference type="NCBI Taxonomy" id="133434"/>
    <lineage>
        <taxon>Eukaryota</taxon>
        <taxon>Metazoa</taxon>
        <taxon>Echinodermata</taxon>
        <taxon>Eleutherozoa</taxon>
        <taxon>Asterozoa</taxon>
        <taxon>Asteroidea</taxon>
        <taxon>Valvatacea</taxon>
        <taxon>Valvatida</taxon>
        <taxon>Acanthasteridae</taxon>
        <taxon>Acanthaster</taxon>
    </lineage>
</organism>
<keyword evidence="6" id="KW-0732">Signal</keyword>
<dbReference type="GO" id="GO:0016241">
    <property type="term" value="P:regulation of macroautophagy"/>
    <property type="evidence" value="ECO:0007669"/>
    <property type="project" value="UniProtKB-ARBA"/>
</dbReference>
<dbReference type="InterPro" id="IPR033452">
    <property type="entry name" value="GH30_C"/>
</dbReference>
<feature type="domain" description="Glycosyl hydrolase family 30 TIM-barrel" evidence="11">
    <location>
        <begin position="184"/>
        <end position="530"/>
    </location>
</feature>
<dbReference type="GO" id="GO:0010605">
    <property type="term" value="P:negative regulation of macromolecule metabolic process"/>
    <property type="evidence" value="ECO:0007669"/>
    <property type="project" value="UniProtKB-ARBA"/>
</dbReference>
<dbReference type="GO" id="GO:0008202">
    <property type="term" value="P:steroid metabolic process"/>
    <property type="evidence" value="ECO:0007669"/>
    <property type="project" value="UniProtKB-ARBA"/>
</dbReference>
<dbReference type="FunFam" id="3.20.20.80:FF:000030">
    <property type="entry name" value="Lysosomal acid glucosylceramidase"/>
    <property type="match status" value="1"/>
</dbReference>
<comment type="catalytic activity">
    <reaction evidence="1">
        <text>a beta-D-glucosyl-(1&lt;-&gt;1')-N-acylsphing-4-enine + H2O = an N-acylsphing-4-enine + D-glucose</text>
        <dbReference type="Rhea" id="RHEA:13269"/>
        <dbReference type="ChEBI" id="CHEBI:4167"/>
        <dbReference type="ChEBI" id="CHEBI:15377"/>
        <dbReference type="ChEBI" id="CHEBI:22801"/>
        <dbReference type="ChEBI" id="CHEBI:52639"/>
        <dbReference type="EC" id="3.2.1.45"/>
    </reaction>
    <physiologicalReaction direction="left-to-right" evidence="1">
        <dbReference type="Rhea" id="RHEA:13270"/>
    </physiologicalReaction>
</comment>
<dbReference type="Pfam" id="PF17189">
    <property type="entry name" value="Glyco_hydro_30C"/>
    <property type="match status" value="1"/>
</dbReference>
<dbReference type="AlphaFoldDB" id="A0A8B7ZMA5"/>
<comment type="pathway">
    <text evidence="2">Sphingolipid metabolism.</text>
</comment>
<evidence type="ECO:0000256" key="1">
    <source>
        <dbReference type="ARBA" id="ARBA00001013"/>
    </source>
</evidence>
<keyword evidence="10" id="KW-0326">Glycosidase</keyword>
<dbReference type="PANTHER" id="PTHR11069:SF23">
    <property type="entry name" value="LYSOSOMAL ACID GLUCOSYLCERAMIDASE"/>
    <property type="match status" value="1"/>
</dbReference>
<sequence length="604" mass="68613">MVPECSDVHNNCKHVRRPTPPRYLSFHFRHNTLYISWSSPTLFSSLTYHSLWRHFAYCGGQATELTMADNLSKLSWVMWMVLLTHLVEFHLSSSTVAHQMQDVACKRKYFPLTTSYVCECSATYCDTIQRVEDIPANSFVCVTSTKDEQRFTKSQYPIASKPNITDKQMVLTVNSSEEYQRTVGFGGAFTDSATMNILNVSSKVQENLLRSYYSVEGIEYTTGRIPMASCDFSLREYSYDAVPNDFALHNFSLAEEDTKFKIPVILRSLAMAKREVKLFAAPWSAPAWMKTNGKMNGKGQLKGKAGDKYHKTWANYFVRFLDEYKKHNLSMWGVSVENEPSAGGTDNKWQAMYYNPEMEKDFIKMDLGPALHQAGYGNVKLMILDDQRLFVPDFVKQVLSDAEAAKYVSGIAVHWYFDFFFDFASRLTATHNMFPDMFLLATEASNGYLPDSPAVVLGSWERGEAYSHDIIQDLNNWVTGWTDWNLALNMQGGPNWAKNEVDSPIIVDADNDVFYKQPMFYHLGHFSKFIPPGSVHIGMTKSKDNDLESIAFKIPDGNTLAAVILNRFDETKNLSIYDASVGYINAQVPARSIQTYLWTSGKSS</sequence>
<evidence type="ECO:0000256" key="2">
    <source>
        <dbReference type="ARBA" id="ARBA00004991"/>
    </source>
</evidence>
<dbReference type="SUPFAM" id="SSF51011">
    <property type="entry name" value="Glycosyl hydrolase domain"/>
    <property type="match status" value="1"/>
</dbReference>
<dbReference type="GO" id="GO:0004348">
    <property type="term" value="F:glucosylceramidase activity"/>
    <property type="evidence" value="ECO:0007669"/>
    <property type="project" value="UniProtKB-EC"/>
</dbReference>
<evidence type="ECO:0000256" key="7">
    <source>
        <dbReference type="ARBA" id="ARBA00022801"/>
    </source>
</evidence>
<dbReference type="GO" id="GO:0042391">
    <property type="term" value="P:regulation of membrane potential"/>
    <property type="evidence" value="ECO:0007669"/>
    <property type="project" value="UniProtKB-ARBA"/>
</dbReference>
<dbReference type="InterPro" id="IPR033453">
    <property type="entry name" value="Glyco_hydro_30_TIM-barrel"/>
</dbReference>
<dbReference type="SUPFAM" id="SSF51445">
    <property type="entry name" value="(Trans)glycosidases"/>
    <property type="match status" value="1"/>
</dbReference>
<dbReference type="Gene3D" id="3.20.20.80">
    <property type="entry name" value="Glycosidases"/>
    <property type="match status" value="1"/>
</dbReference>
<dbReference type="GO" id="GO:0006914">
    <property type="term" value="P:autophagy"/>
    <property type="evidence" value="ECO:0007669"/>
    <property type="project" value="UniProtKB-ARBA"/>
</dbReference>
<evidence type="ECO:0000256" key="4">
    <source>
        <dbReference type="ARBA" id="ARBA00005382"/>
    </source>
</evidence>
<comment type="pathway">
    <text evidence="3">Lipid metabolism.</text>
</comment>
<evidence type="ECO:0000256" key="3">
    <source>
        <dbReference type="ARBA" id="ARBA00005189"/>
    </source>
</evidence>
<evidence type="ECO:0000259" key="11">
    <source>
        <dbReference type="Pfam" id="PF02055"/>
    </source>
</evidence>
<keyword evidence="8 10" id="KW-0746">Sphingolipid metabolism</keyword>
<dbReference type="InterPro" id="IPR001139">
    <property type="entry name" value="Glyco_hydro_30"/>
</dbReference>
<gene>
    <name evidence="14" type="primary">LOC110987627</name>
</gene>
<dbReference type="GO" id="GO:0005102">
    <property type="term" value="F:signaling receptor binding"/>
    <property type="evidence" value="ECO:0007669"/>
    <property type="project" value="UniProtKB-ARBA"/>
</dbReference>
<evidence type="ECO:0000313" key="14">
    <source>
        <dbReference type="RefSeq" id="XP_022106202.1"/>
    </source>
</evidence>
<dbReference type="RefSeq" id="XP_022106202.1">
    <property type="nucleotide sequence ID" value="XM_022250510.1"/>
</dbReference>
<comment type="similarity">
    <text evidence="4 10">Belongs to the glycosyl hydrolase 30 family.</text>
</comment>
<keyword evidence="7 10" id="KW-0378">Hydrolase</keyword>
<dbReference type="KEGG" id="aplc:110987627"/>
<dbReference type="EC" id="3.2.1.45" evidence="5 10"/>